<feature type="transmembrane region" description="Helical" evidence="1">
    <location>
        <begin position="90"/>
        <end position="112"/>
    </location>
</feature>
<reference evidence="3" key="1">
    <citation type="journal article" date="2015" name="Genome Announc.">
        <title>Draft Genome Sequence of Anaerolineae Strain TC1, a Novel Isolate from a Methanogenic Wastewater Treatment System.</title>
        <authorList>
            <person name="Matsuura N."/>
            <person name="Tourlousse D.M."/>
            <person name="Sun L."/>
            <person name="Toyonaga M."/>
            <person name="Kuroda K."/>
            <person name="Ohashi A."/>
            <person name="Cruz R."/>
            <person name="Yamaguchi T."/>
            <person name="Sekiguchi Y."/>
        </authorList>
    </citation>
    <scope>NUCLEOTIDE SEQUENCE [LARGE SCALE GENOMIC DNA]</scope>
    <source>
        <strain evidence="3">TC1</strain>
    </source>
</reference>
<feature type="transmembrane region" description="Helical" evidence="1">
    <location>
        <begin position="24"/>
        <end position="44"/>
    </location>
</feature>
<evidence type="ECO:0000256" key="1">
    <source>
        <dbReference type="SAM" id="Phobius"/>
    </source>
</evidence>
<dbReference type="STRING" id="1678840.ATC1_131190"/>
<dbReference type="InterPro" id="IPR008523">
    <property type="entry name" value="DUF805"/>
</dbReference>
<evidence type="ECO:0000313" key="3">
    <source>
        <dbReference type="EMBL" id="GAP41206.1"/>
    </source>
</evidence>
<protein>
    <submittedName>
        <fullName evidence="3">Formylglycine-generating enzyme</fullName>
    </submittedName>
</protein>
<dbReference type="Proteomes" id="UP000053370">
    <property type="component" value="Unassembled WGS sequence"/>
</dbReference>
<dbReference type="AlphaFoldDB" id="A0A0S7BW30"/>
<feature type="transmembrane region" description="Helical" evidence="1">
    <location>
        <begin position="56"/>
        <end position="78"/>
    </location>
</feature>
<dbReference type="InterPro" id="IPR051043">
    <property type="entry name" value="Sulfatase_Mod_Factor_Kinase"/>
</dbReference>
<dbReference type="OrthoDB" id="134959at2"/>
<gene>
    <name evidence="3" type="ORF">ATC1_131190</name>
</gene>
<dbReference type="SUPFAM" id="SSF56436">
    <property type="entry name" value="C-type lectin-like"/>
    <property type="match status" value="2"/>
</dbReference>
<keyword evidence="1" id="KW-1133">Transmembrane helix</keyword>
<dbReference type="GO" id="GO:0016020">
    <property type="term" value="C:membrane"/>
    <property type="evidence" value="ECO:0007669"/>
    <property type="project" value="InterPro"/>
</dbReference>
<dbReference type="InterPro" id="IPR005532">
    <property type="entry name" value="SUMF_dom"/>
</dbReference>
<dbReference type="GO" id="GO:0120147">
    <property type="term" value="F:formylglycine-generating oxidase activity"/>
    <property type="evidence" value="ECO:0007669"/>
    <property type="project" value="TreeGrafter"/>
</dbReference>
<feature type="domain" description="Sulfatase-modifying factor enzyme-like" evidence="2">
    <location>
        <begin position="519"/>
        <end position="743"/>
    </location>
</feature>
<keyword evidence="4" id="KW-1185">Reference proteome</keyword>
<keyword evidence="1" id="KW-0812">Transmembrane</keyword>
<evidence type="ECO:0000313" key="4">
    <source>
        <dbReference type="Proteomes" id="UP000053370"/>
    </source>
</evidence>
<dbReference type="InterPro" id="IPR016187">
    <property type="entry name" value="CTDL_fold"/>
</dbReference>
<dbReference type="PANTHER" id="PTHR23150">
    <property type="entry name" value="SULFATASE MODIFYING FACTOR 1, 2"/>
    <property type="match status" value="1"/>
</dbReference>
<name>A0A0S7BW30_9CHLR</name>
<dbReference type="PANTHER" id="PTHR23150:SF19">
    <property type="entry name" value="FORMYLGLYCINE-GENERATING ENZYME"/>
    <property type="match status" value="1"/>
</dbReference>
<feature type="transmembrane region" description="Helical" evidence="1">
    <location>
        <begin position="141"/>
        <end position="158"/>
    </location>
</feature>
<dbReference type="InterPro" id="IPR042095">
    <property type="entry name" value="SUMF_sf"/>
</dbReference>
<evidence type="ECO:0000259" key="2">
    <source>
        <dbReference type="Pfam" id="PF03781"/>
    </source>
</evidence>
<dbReference type="Pfam" id="PF05656">
    <property type="entry name" value="DUF805"/>
    <property type="match status" value="1"/>
</dbReference>
<organism evidence="3">
    <name type="scientific">Flexilinea flocculi</name>
    <dbReference type="NCBI Taxonomy" id="1678840"/>
    <lineage>
        <taxon>Bacteria</taxon>
        <taxon>Bacillati</taxon>
        <taxon>Chloroflexota</taxon>
        <taxon>Anaerolineae</taxon>
        <taxon>Anaerolineales</taxon>
        <taxon>Anaerolineaceae</taxon>
        <taxon>Flexilinea</taxon>
    </lineage>
</organism>
<feature type="domain" description="Sulfatase-modifying factor enzyme-like" evidence="2">
    <location>
        <begin position="282"/>
        <end position="476"/>
    </location>
</feature>
<sequence length="745" mass="84345">MFVNYFKMLRNYANFSGKTTRKQFWSAITLHIIILLLSDLGILMTSPRYTAGESNLFLVLFSFNIFYRFLTWFPLWTITVRRLHDIQKTGWWILIQLIPIFGQIVLVVFLLMKSKETRMEKILFDANPRLRAILNKPRNGGWIWLPLILTAVCIIYYIKDQQFQNKYLSAVSFFAEEIHLSDQTYTAIVEKTTDLISSIQNHRIFSGKTVTETAVSIGSPEITKAQAEVTKTVHNETSETTEAVVEYSTETPISSNVILESNSLKSKSDQAVIVRIQMDPNNNSTTDESALHGSDSNNDFWIDQYEVTNQQYHLCETSGFCTPPNNVRSAKTEDYYTNDAYSEYPVIHVTYEQASSYCNWAGRRLPTDSEWQSAAENESEDPYPWGKTFSKDKVNAADSGNRDTTAVGTYPKGKTKDSIFDLAGNVWEWVNPDNDSKTEAKFIRGGAWNSYAISVQTTSKLLVSPDYYADDLGFRCGISTREINPADYNVHKIMNDEPAETDSPDIGSERDRESDGMIEVFIPEGNFVMGNPNGAVNEKPAHTVFLSSFWMDKFEVSNQQYASCVNAGVCTEPGGKNSFKRKDYYGNPEFENYPVIQVTWQQASDYCHWIEGRLPTEAEWEKAAKGLDGTLYPWGNEFVPQNLNFSGSGINDTQPVDMYENGMSGYGILNLSGNVAEWVSDLYAENWYTTTNQPENPTGPDIGAYRILRGGSWLTSQNTAQTVNRFQSLPTGAGFDRGFRCVRQN</sequence>
<dbReference type="Gene3D" id="3.90.1580.10">
    <property type="entry name" value="paralog of FGE (formylglycine-generating enzyme)"/>
    <property type="match status" value="2"/>
</dbReference>
<keyword evidence="1" id="KW-0472">Membrane</keyword>
<dbReference type="Pfam" id="PF03781">
    <property type="entry name" value="FGE-sulfatase"/>
    <property type="match status" value="2"/>
</dbReference>
<proteinExistence type="predicted"/>
<dbReference type="EMBL" id="DF968181">
    <property type="protein sequence ID" value="GAP41206.1"/>
    <property type="molecule type" value="Genomic_DNA"/>
</dbReference>
<accession>A0A0S7BW30</accession>